<organism evidence="9 10">
    <name type="scientific">Tenuifilum thalassicum</name>
    <dbReference type="NCBI Taxonomy" id="2590900"/>
    <lineage>
        <taxon>Bacteria</taxon>
        <taxon>Pseudomonadati</taxon>
        <taxon>Bacteroidota</taxon>
        <taxon>Bacteroidia</taxon>
        <taxon>Bacteroidales</taxon>
        <taxon>Tenuifilaceae</taxon>
        <taxon>Tenuifilum</taxon>
    </lineage>
</organism>
<evidence type="ECO:0000256" key="3">
    <source>
        <dbReference type="ARBA" id="ARBA00022679"/>
    </source>
</evidence>
<dbReference type="InterPro" id="IPR001537">
    <property type="entry name" value="SpoU_MeTrfase"/>
</dbReference>
<dbReference type="InterPro" id="IPR029026">
    <property type="entry name" value="tRNA_m1G_MTases_N"/>
</dbReference>
<dbReference type="AlphaFoldDB" id="A0A7D3XEB7"/>
<keyword evidence="6 7" id="KW-0694">RNA-binding</keyword>
<sequence>MGHNNSLNKKLIEHLSQFVFERRFNLFNEVIKYRTRYVTVVLEDIFQAQNASAVLRTCDCMGVQDVHVIENRNKFNVDSEVDMGASKWLTLKRYNSKENNTLEAINNLRKNGYRIVATTPHTNDCSIKDFDITKGKFALLFGTELTGLSKNALDNADEFVRIPMYGFTESYNISVSVALTLYELTSRLRESEIDYLLSNSERDEIILDWLRATIRNAHLIEKRFVEDFDKHLM</sequence>
<dbReference type="GO" id="GO:0000049">
    <property type="term" value="F:tRNA binding"/>
    <property type="evidence" value="ECO:0007669"/>
    <property type="project" value="UniProtKB-UniRule"/>
</dbReference>
<comment type="catalytic activity">
    <reaction evidence="7">
        <text>guanosine(18) in tRNA + S-adenosyl-L-methionine = 2'-O-methylguanosine(18) in tRNA + S-adenosyl-L-homocysteine + H(+)</text>
        <dbReference type="Rhea" id="RHEA:20077"/>
        <dbReference type="Rhea" id="RHEA-COMP:10190"/>
        <dbReference type="Rhea" id="RHEA-COMP:10192"/>
        <dbReference type="ChEBI" id="CHEBI:15378"/>
        <dbReference type="ChEBI" id="CHEBI:57856"/>
        <dbReference type="ChEBI" id="CHEBI:59789"/>
        <dbReference type="ChEBI" id="CHEBI:74269"/>
        <dbReference type="ChEBI" id="CHEBI:74445"/>
        <dbReference type="EC" id="2.1.1.34"/>
    </reaction>
</comment>
<dbReference type="InterPro" id="IPR029028">
    <property type="entry name" value="Alpha/beta_knot_MTases"/>
</dbReference>
<reference evidence="9 10" key="1">
    <citation type="submission" date="2019-07" db="EMBL/GenBank/DDBJ databases">
        <title>Thalassofilum flectens gen. nov., sp. nov., a novel moderate thermophilic anaerobe from a shallow sea hot spring in Kunashir Island (Russia), representing a new family in the order Bacteroidales, and proposal of Thalassofilacea fam. nov.</title>
        <authorList>
            <person name="Kochetkova T.V."/>
            <person name="Podosokorskaya O.A."/>
            <person name="Novikov A."/>
            <person name="Elcheninov A.G."/>
            <person name="Toshchakov S.V."/>
            <person name="Kublanov I.V."/>
        </authorList>
    </citation>
    <scope>NUCLEOTIDE SEQUENCE [LARGE SCALE GENOMIC DNA]</scope>
    <source>
        <strain evidence="9 10">38-H</strain>
    </source>
</reference>
<evidence type="ECO:0000256" key="6">
    <source>
        <dbReference type="ARBA" id="ARBA00022884"/>
    </source>
</evidence>
<comment type="similarity">
    <text evidence="7">Belongs to the class IV-like SAM-binding methyltransferase superfamily. RNA methyltransferase TrmH family.</text>
</comment>
<evidence type="ECO:0000256" key="4">
    <source>
        <dbReference type="ARBA" id="ARBA00022691"/>
    </source>
</evidence>
<comment type="caution">
    <text evidence="7">Lacks conserved residue(s) required for the propagation of feature annotation.</text>
</comment>
<dbReference type="InterPro" id="IPR033671">
    <property type="entry name" value="TrmH"/>
</dbReference>
<dbReference type="Pfam" id="PF00588">
    <property type="entry name" value="SpoU_methylase"/>
    <property type="match status" value="1"/>
</dbReference>
<dbReference type="GO" id="GO:0141100">
    <property type="term" value="F:tRNA (guanine(18)-2'-O)-methyltransferase activity"/>
    <property type="evidence" value="ECO:0007669"/>
    <property type="project" value="UniProtKB-UniRule"/>
</dbReference>
<evidence type="ECO:0000256" key="7">
    <source>
        <dbReference type="HAMAP-Rule" id="MF_02060"/>
    </source>
</evidence>
<proteinExistence type="inferred from homology"/>
<evidence type="ECO:0000256" key="2">
    <source>
        <dbReference type="ARBA" id="ARBA00022603"/>
    </source>
</evidence>
<dbReference type="HAMAP" id="MF_02060">
    <property type="entry name" value="tRNA_methyltr_TrmH"/>
    <property type="match status" value="1"/>
</dbReference>
<dbReference type="Gene3D" id="3.40.1280.10">
    <property type="match status" value="1"/>
</dbReference>
<feature type="binding site" evidence="7">
    <location>
        <position position="118"/>
    </location>
    <ligand>
        <name>S-adenosyl-L-methionine</name>
        <dbReference type="ChEBI" id="CHEBI:59789"/>
    </ligand>
</feature>
<dbReference type="EC" id="2.1.1.34" evidence="7"/>
<keyword evidence="4 7" id="KW-0949">S-adenosyl-L-methionine</keyword>
<gene>
    <name evidence="7" type="primary">trmH</name>
    <name evidence="9" type="ORF">FHG85_07720</name>
</gene>
<dbReference type="SUPFAM" id="SSF75217">
    <property type="entry name" value="alpha/beta knot"/>
    <property type="match status" value="1"/>
</dbReference>
<evidence type="ECO:0000256" key="1">
    <source>
        <dbReference type="ARBA" id="ARBA00022555"/>
    </source>
</evidence>
<dbReference type="PANTHER" id="PTHR43453:SF1">
    <property type="entry name" value="TRNA_RRNA METHYLTRANSFERASE SPOU TYPE DOMAIN-CONTAINING PROTEIN"/>
    <property type="match status" value="1"/>
</dbReference>
<dbReference type="Proteomes" id="UP000500961">
    <property type="component" value="Chromosome"/>
</dbReference>
<keyword evidence="5 7" id="KW-0819">tRNA processing</keyword>
<keyword evidence="10" id="KW-1185">Reference proteome</keyword>
<keyword evidence="2 7" id="KW-0489">Methyltransferase</keyword>
<feature type="binding site" evidence="7">
    <location>
        <position position="162"/>
    </location>
    <ligand>
        <name>S-adenosyl-L-methionine</name>
        <dbReference type="ChEBI" id="CHEBI:59789"/>
    </ligand>
</feature>
<evidence type="ECO:0000256" key="5">
    <source>
        <dbReference type="ARBA" id="ARBA00022694"/>
    </source>
</evidence>
<keyword evidence="3 7" id="KW-0808">Transferase</keyword>
<dbReference type="PANTHER" id="PTHR43453">
    <property type="entry name" value="RRNA METHYLASE-LIKE"/>
    <property type="match status" value="1"/>
</dbReference>
<accession>A0A7D3XEB7</accession>
<dbReference type="GO" id="GO:0002938">
    <property type="term" value="P:tRNA guanine ribose methylation"/>
    <property type="evidence" value="ECO:0007669"/>
    <property type="project" value="UniProtKB-UniRule"/>
</dbReference>
<evidence type="ECO:0000259" key="8">
    <source>
        <dbReference type="Pfam" id="PF00588"/>
    </source>
</evidence>
<dbReference type="CDD" id="cd18092">
    <property type="entry name" value="SpoU-like_TrmH"/>
    <property type="match status" value="1"/>
</dbReference>
<evidence type="ECO:0000313" key="9">
    <source>
        <dbReference type="EMBL" id="QKG80152.1"/>
    </source>
</evidence>
<name>A0A7D3XEB7_9BACT</name>
<feature type="domain" description="tRNA/rRNA methyltransferase SpoU type" evidence="8">
    <location>
        <begin position="38"/>
        <end position="182"/>
    </location>
</feature>
<dbReference type="EMBL" id="CP041345">
    <property type="protein sequence ID" value="QKG80152.1"/>
    <property type="molecule type" value="Genomic_DNA"/>
</dbReference>
<keyword evidence="1 7" id="KW-0820">tRNA-binding</keyword>
<evidence type="ECO:0000313" key="10">
    <source>
        <dbReference type="Proteomes" id="UP000500961"/>
    </source>
</evidence>
<comment type="function">
    <text evidence="7">Catalyzes the 2'-O methylation of guanosine at position 18 in tRNA.</text>
</comment>
<dbReference type="KEGG" id="ttz:FHG85_07720"/>
<protein>
    <recommendedName>
        <fullName evidence="7">tRNA (guanosine(18)-2'-O)-methyltransferase</fullName>
        <ecNumber evidence="7">2.1.1.34</ecNumber>
    </recommendedName>
    <alternativeName>
        <fullName evidence="7">tRNA [Gm18] methyltransferase</fullName>
    </alternativeName>
</protein>
<dbReference type="RefSeq" id="WP_173074617.1">
    <property type="nucleotide sequence ID" value="NZ_CP041345.1"/>
</dbReference>